<feature type="chain" id="PRO_5026971834" evidence="8">
    <location>
        <begin position="27"/>
        <end position="1358"/>
    </location>
</feature>
<evidence type="ECO:0000256" key="4">
    <source>
        <dbReference type="ARBA" id="ARBA00022525"/>
    </source>
</evidence>
<dbReference type="GO" id="GO:0009279">
    <property type="term" value="C:cell outer membrane"/>
    <property type="evidence" value="ECO:0007669"/>
    <property type="project" value="UniProtKB-SubCell"/>
</dbReference>
<evidence type="ECO:0000256" key="5">
    <source>
        <dbReference type="ARBA" id="ARBA00022729"/>
    </source>
</evidence>
<dbReference type="OrthoDB" id="9780507at2"/>
<dbReference type="Pfam" id="PF02415">
    <property type="entry name" value="Chlam_PMP"/>
    <property type="match status" value="3"/>
</dbReference>
<evidence type="ECO:0000256" key="7">
    <source>
        <dbReference type="ARBA" id="ARBA00023237"/>
    </source>
</evidence>
<dbReference type="InterPro" id="IPR003368">
    <property type="entry name" value="POMP_repeat"/>
</dbReference>
<dbReference type="InterPro" id="IPR005546">
    <property type="entry name" value="Autotransporte_beta"/>
</dbReference>
<evidence type="ECO:0000259" key="9">
    <source>
        <dbReference type="PROSITE" id="PS51208"/>
    </source>
</evidence>
<evidence type="ECO:0000313" key="10">
    <source>
        <dbReference type="EMBL" id="VYT28544.1"/>
    </source>
</evidence>
<protein>
    <submittedName>
        <fullName evidence="10">Putative outer membrane protein pmp21</fullName>
    </submittedName>
</protein>
<evidence type="ECO:0000256" key="6">
    <source>
        <dbReference type="ARBA" id="ARBA00023136"/>
    </source>
</evidence>
<name>A0A6N2VDT3_9BACT</name>
<keyword evidence="6" id="KW-0472">Membrane</keyword>
<evidence type="ECO:0000256" key="2">
    <source>
        <dbReference type="ARBA" id="ARBA00004442"/>
    </source>
</evidence>
<reference evidence="10" key="1">
    <citation type="submission" date="2019-11" db="EMBL/GenBank/DDBJ databases">
        <authorList>
            <person name="Feng L."/>
        </authorList>
    </citation>
    <scope>NUCLEOTIDE SEQUENCE</scope>
    <source>
        <strain evidence="10">AMuciniphilaLFYP55</strain>
    </source>
</reference>
<comment type="subcellular location">
    <subcellularLocation>
        <location evidence="1">Cell envelope</location>
    </subcellularLocation>
    <subcellularLocation>
        <location evidence="2">Cell outer membrane</location>
    </subcellularLocation>
    <subcellularLocation>
        <location evidence="3">Secreted</location>
    </subcellularLocation>
</comment>
<keyword evidence="4" id="KW-0964">Secreted</keyword>
<sequence>MNLRLPLPLRRALLAAMCVLGSQAFAAEYTASTLEEFQTAWNQMANGDTLNITGSIDFEGIELSALPADAAIVLKSDGHGKISNFNYKDMSAVEMQDLNVDGEGTVRVGSMTEGMLSGRSDAGNTLSIEDGSTLDGTWLVLENNKLVAGDGAILNRNDVVTSHSTSIETRLDPETGAFISTVVTITPGEIAMELGKDVQINEMDLSMNDGVRGQIVSHGDIALADSTLVSTGAVNTTSVYENEESGTLIGQSESVGARGGIDFSAGAVTMTDTDLSTAGDGDRFTGGEILLGNNSILKATDRAEITTGALVLSHGITRKDEDGAYLPGTSTEESMGLYGDIAIGSGSSIENYDMDAKGSIFIGEGAKLASVTLDAVSVELNSFSMAEGEDGTRTVRITTAVGDQATVSIGANSTLDDVDIYAEGGDIYIGSNTEITGDNDLSGNQMAAIWAGDTVGAIDDEGASSRGTISFEGTLKQNADGDYVLASGEYTEGTYGGNVVIGDNVTLTMTTVAAENTIILGDNVTYQGTEEASVYHMSAFSDADNSLVHASIIDTDENGDILNGTVTVTERENKITTGRSNTFMNSKAPGRSAAMDISRGGALYAHGDILIGENNRFIGNTAAGSGGAVFAQNNIAEAITYENGERTSRLTTEVLDITVGSGSVFSGNTAGANGGAIASELTTNLAMQEGDNVDDLFENEGANIWIGKNVTFTDNTAAGLGGAIHLMEDRLLLIGSGAFFDGNMAGEEANDIFAEDGSVILVDSAADDVTVINSGISDADYYSLDDGPWTRGSATLVQTGSGGLLYGGRDTEDNGFGGTFIQDSGAGSLIVGHLAEVDDTLVMEGAQLGVEGLTDYEINGGGVILTEDSTLAGDTLELNGNAVIEMGEGSSLLLNGIAFNGHSSIKLWNAGETGDGRDLTHTAAGTSSVDNVTITGADVSELPLFNSAFVSTNAALHEDGTIRLTQNMHGVAAPMQGYSGNVSGAAAGMEQARTGVRDGSAAHRFFETLLGTSSADAAAAMIQSVSGETVVNAAWASNDALKGFAALGRTQGAISAAQGLNAPAAKPVQSADAKGSPIAMAPVASGRGSVWVGGLGSWTDQSARSGIDGYKYDAGGYAVGADCKLSSSALAGVAIGQSYGTFQDKGGLSSYDADSFMAMLYGRYTPAGASKLALDGYAAFGTTSFDGKARMADTSASGKFDSDSFGAAVYATWTEQLRSKLVIAPFAGLEFMTGKTDSFSEHGDLARTFSGARAQNWTLPVGVTLSRTYAAGAKTTLTPSVTVAVAQDLSRLNPKGTVSSELGTWTARGVNVGRTALRVNAGVSAAFGSRWGARIGYSLESRAGLTAQGINGSVSYSF</sequence>
<keyword evidence="7" id="KW-0998">Cell outer membrane</keyword>
<accession>A0A6N2VDT3</accession>
<dbReference type="GO" id="GO:0005576">
    <property type="term" value="C:extracellular region"/>
    <property type="evidence" value="ECO:0007669"/>
    <property type="project" value="UniProtKB-SubCell"/>
</dbReference>
<feature type="signal peptide" evidence="8">
    <location>
        <begin position="1"/>
        <end position="26"/>
    </location>
</feature>
<dbReference type="SUPFAM" id="SSF103515">
    <property type="entry name" value="Autotransporter"/>
    <property type="match status" value="1"/>
</dbReference>
<dbReference type="SMART" id="SM00869">
    <property type="entry name" value="Autotransporter"/>
    <property type="match status" value="1"/>
</dbReference>
<organism evidence="10">
    <name type="scientific">Akkermansia muciniphila</name>
    <dbReference type="NCBI Taxonomy" id="239935"/>
    <lineage>
        <taxon>Bacteria</taxon>
        <taxon>Pseudomonadati</taxon>
        <taxon>Verrucomicrobiota</taxon>
        <taxon>Verrucomicrobiia</taxon>
        <taxon>Verrucomicrobiales</taxon>
        <taxon>Akkermansiaceae</taxon>
        <taxon>Akkermansia</taxon>
    </lineage>
</organism>
<dbReference type="EMBL" id="CACRSS010000021">
    <property type="protein sequence ID" value="VYT28544.1"/>
    <property type="molecule type" value="Genomic_DNA"/>
</dbReference>
<evidence type="ECO:0000256" key="3">
    <source>
        <dbReference type="ARBA" id="ARBA00004613"/>
    </source>
</evidence>
<dbReference type="Gene3D" id="2.40.128.130">
    <property type="entry name" value="Autotransporter beta-domain"/>
    <property type="match status" value="1"/>
</dbReference>
<dbReference type="NCBIfam" id="TIGR01376">
    <property type="entry name" value="POMP_repeat"/>
    <property type="match status" value="1"/>
</dbReference>
<dbReference type="SMART" id="SM00710">
    <property type="entry name" value="PbH1"/>
    <property type="match status" value="5"/>
</dbReference>
<evidence type="ECO:0000256" key="8">
    <source>
        <dbReference type="SAM" id="SignalP"/>
    </source>
</evidence>
<dbReference type="PROSITE" id="PS51208">
    <property type="entry name" value="AUTOTRANSPORTER"/>
    <property type="match status" value="1"/>
</dbReference>
<dbReference type="InterPro" id="IPR006626">
    <property type="entry name" value="PbH1"/>
</dbReference>
<gene>
    <name evidence="10" type="ORF">AMLFYP55_01497</name>
</gene>
<feature type="domain" description="Autotransporter" evidence="9">
    <location>
        <begin position="1083"/>
        <end position="1358"/>
    </location>
</feature>
<keyword evidence="5 8" id="KW-0732">Signal</keyword>
<evidence type="ECO:0000256" key="1">
    <source>
        <dbReference type="ARBA" id="ARBA00004196"/>
    </source>
</evidence>
<proteinExistence type="predicted"/>
<dbReference type="Pfam" id="PF03797">
    <property type="entry name" value="Autotransporter"/>
    <property type="match status" value="1"/>
</dbReference>
<dbReference type="RefSeq" id="WP_102721233.1">
    <property type="nucleotide sequence ID" value="NZ_CACRSS010000021.1"/>
</dbReference>
<dbReference type="InterPro" id="IPR036709">
    <property type="entry name" value="Autotransporte_beta_dom_sf"/>
</dbReference>